<feature type="region of interest" description="Disordered" evidence="1">
    <location>
        <begin position="243"/>
        <end position="268"/>
    </location>
</feature>
<sequence length="268" mass="30901">MAHVNKDKDTTVNILEKKRSLSPATTEEVRVVGISEYEGAAQCLAEAFATDEVARYFVDTDDMSSYSEDHKWKLHCDIIKYMTAAHCYKGLVTTIGPNYDAVALWMPPGQDMDDWLTFFRSGLWKLYFRLSPEGRTRFYDEFMPLLHSTIDDVMGDRRHNFYYLVYLGSKPSARGKGYAKKLIQHMTARADRENRPTYLESSAEVNLEYYRKLGFEWKMDVRMERARAPVKMQIMVREPRFGGKSSKGMEMGMGKGEGKENGEVRMIG</sequence>
<accession>W9CKI8</accession>
<dbReference type="InterPro" id="IPR052523">
    <property type="entry name" value="Trichothecene_AcTrans"/>
</dbReference>
<dbReference type="Gene3D" id="3.40.630.30">
    <property type="match status" value="1"/>
</dbReference>
<dbReference type="PANTHER" id="PTHR42791:SF1">
    <property type="entry name" value="N-ACETYLTRANSFERASE DOMAIN-CONTAINING PROTEIN"/>
    <property type="match status" value="1"/>
</dbReference>
<dbReference type="SUPFAM" id="SSF55729">
    <property type="entry name" value="Acyl-CoA N-acyltransferases (Nat)"/>
    <property type="match status" value="1"/>
</dbReference>
<dbReference type="AlphaFoldDB" id="W9CKI8"/>
<comment type="caution">
    <text evidence="3">The sequence shown here is derived from an EMBL/GenBank/DDBJ whole genome shotgun (WGS) entry which is preliminary data.</text>
</comment>
<organism evidence="3 4">
    <name type="scientific">Sclerotinia borealis (strain F-4128)</name>
    <dbReference type="NCBI Taxonomy" id="1432307"/>
    <lineage>
        <taxon>Eukaryota</taxon>
        <taxon>Fungi</taxon>
        <taxon>Dikarya</taxon>
        <taxon>Ascomycota</taxon>
        <taxon>Pezizomycotina</taxon>
        <taxon>Leotiomycetes</taxon>
        <taxon>Helotiales</taxon>
        <taxon>Sclerotiniaceae</taxon>
        <taxon>Sclerotinia</taxon>
    </lineage>
</organism>
<evidence type="ECO:0000259" key="2">
    <source>
        <dbReference type="PROSITE" id="PS51186"/>
    </source>
</evidence>
<dbReference type="OrthoDB" id="410198at2759"/>
<reference evidence="3 4" key="1">
    <citation type="journal article" date="2014" name="Genome Announc.">
        <title>Draft genome sequence of Sclerotinia borealis, a psychrophilic plant pathogenic fungus.</title>
        <authorList>
            <person name="Mardanov A.V."/>
            <person name="Beletsky A.V."/>
            <person name="Kadnikov V.V."/>
            <person name="Ignatov A.N."/>
            <person name="Ravin N.V."/>
        </authorList>
    </citation>
    <scope>NUCLEOTIDE SEQUENCE [LARGE SCALE GENOMIC DNA]</scope>
    <source>
        <strain evidence="4">F-4157</strain>
    </source>
</reference>
<dbReference type="PROSITE" id="PS51186">
    <property type="entry name" value="GNAT"/>
    <property type="match status" value="1"/>
</dbReference>
<dbReference type="CDD" id="cd04301">
    <property type="entry name" value="NAT_SF"/>
    <property type="match status" value="1"/>
</dbReference>
<keyword evidence="4" id="KW-1185">Reference proteome</keyword>
<gene>
    <name evidence="3" type="ORF">SBOR_4415</name>
</gene>
<protein>
    <recommendedName>
        <fullName evidence="2">N-acetyltransferase domain-containing protein</fullName>
    </recommendedName>
</protein>
<dbReference type="Pfam" id="PF13508">
    <property type="entry name" value="Acetyltransf_7"/>
    <property type="match status" value="1"/>
</dbReference>
<dbReference type="InterPro" id="IPR000182">
    <property type="entry name" value="GNAT_dom"/>
</dbReference>
<dbReference type="STRING" id="1432307.W9CKI8"/>
<evidence type="ECO:0000313" key="3">
    <source>
        <dbReference type="EMBL" id="ESZ95184.1"/>
    </source>
</evidence>
<dbReference type="InterPro" id="IPR016181">
    <property type="entry name" value="Acyl_CoA_acyltransferase"/>
</dbReference>
<dbReference type="HOGENOM" id="CLU_063930_3_0_1"/>
<feature type="compositionally biased region" description="Low complexity" evidence="1">
    <location>
        <begin position="243"/>
        <end position="252"/>
    </location>
</feature>
<dbReference type="PANTHER" id="PTHR42791">
    <property type="entry name" value="GNAT FAMILY ACETYLTRANSFERASE"/>
    <property type="match status" value="1"/>
</dbReference>
<dbReference type="EMBL" id="AYSA01000203">
    <property type="protein sequence ID" value="ESZ95184.1"/>
    <property type="molecule type" value="Genomic_DNA"/>
</dbReference>
<evidence type="ECO:0000313" key="4">
    <source>
        <dbReference type="Proteomes" id="UP000019487"/>
    </source>
</evidence>
<dbReference type="Proteomes" id="UP000019487">
    <property type="component" value="Unassembled WGS sequence"/>
</dbReference>
<feature type="compositionally biased region" description="Basic and acidic residues" evidence="1">
    <location>
        <begin position="256"/>
        <end position="268"/>
    </location>
</feature>
<name>W9CKI8_SCLBF</name>
<dbReference type="GO" id="GO:0016747">
    <property type="term" value="F:acyltransferase activity, transferring groups other than amino-acyl groups"/>
    <property type="evidence" value="ECO:0007669"/>
    <property type="project" value="InterPro"/>
</dbReference>
<evidence type="ECO:0000256" key="1">
    <source>
        <dbReference type="SAM" id="MobiDB-lite"/>
    </source>
</evidence>
<feature type="domain" description="N-acetyltransferase" evidence="2">
    <location>
        <begin position="102"/>
        <end position="237"/>
    </location>
</feature>
<proteinExistence type="predicted"/>